<reference evidence="3" key="1">
    <citation type="submission" date="2020-10" db="EMBL/GenBank/DDBJ databases">
        <authorList>
            <person name="Gilroy R."/>
        </authorList>
    </citation>
    <scope>NUCLEOTIDE SEQUENCE</scope>
    <source>
        <strain evidence="3">CHK195-11698</strain>
    </source>
</reference>
<keyword evidence="1" id="KW-0812">Transmembrane</keyword>
<dbReference type="PANTHER" id="PTHR30514:SF1">
    <property type="entry name" value="HTH-TYPE TRANSCRIPTIONAL REGULATOR HEXR-RELATED"/>
    <property type="match status" value="1"/>
</dbReference>
<proteinExistence type="predicted"/>
<feature type="transmembrane region" description="Helical" evidence="1">
    <location>
        <begin position="104"/>
        <end position="123"/>
    </location>
</feature>
<evidence type="ECO:0000256" key="1">
    <source>
        <dbReference type="SAM" id="Phobius"/>
    </source>
</evidence>
<dbReference type="EMBL" id="DVMJ01000057">
    <property type="protein sequence ID" value="HIU13776.1"/>
    <property type="molecule type" value="Genomic_DNA"/>
</dbReference>
<dbReference type="GO" id="GO:0003700">
    <property type="term" value="F:DNA-binding transcription factor activity"/>
    <property type="evidence" value="ECO:0007669"/>
    <property type="project" value="InterPro"/>
</dbReference>
<evidence type="ECO:0000313" key="3">
    <source>
        <dbReference type="EMBL" id="HIU13776.1"/>
    </source>
</evidence>
<dbReference type="InterPro" id="IPR047640">
    <property type="entry name" value="RpiR-like"/>
</dbReference>
<keyword evidence="1" id="KW-1133">Transmembrane helix</keyword>
<feature type="domain" description="HTH rpiR-type" evidence="2">
    <location>
        <begin position="2"/>
        <end position="78"/>
    </location>
</feature>
<dbReference type="SUPFAM" id="SSF46689">
    <property type="entry name" value="Homeodomain-like"/>
    <property type="match status" value="1"/>
</dbReference>
<dbReference type="InterPro" id="IPR000281">
    <property type="entry name" value="HTH_RpiR"/>
</dbReference>
<dbReference type="InterPro" id="IPR036388">
    <property type="entry name" value="WH-like_DNA-bd_sf"/>
</dbReference>
<dbReference type="PANTHER" id="PTHR30514">
    <property type="entry name" value="GLUCOKINASE"/>
    <property type="match status" value="1"/>
</dbReference>
<evidence type="ECO:0000313" key="4">
    <source>
        <dbReference type="Proteomes" id="UP000824175"/>
    </source>
</evidence>
<evidence type="ECO:0000259" key="2">
    <source>
        <dbReference type="PROSITE" id="PS51071"/>
    </source>
</evidence>
<dbReference type="AlphaFoldDB" id="A0A9D1HNP4"/>
<keyword evidence="1" id="KW-0472">Membrane</keyword>
<protein>
    <recommendedName>
        <fullName evidence="2">HTH rpiR-type domain-containing protein</fullName>
    </recommendedName>
</protein>
<dbReference type="PROSITE" id="PS51071">
    <property type="entry name" value="HTH_RPIR"/>
    <property type="match status" value="1"/>
</dbReference>
<gene>
    <name evidence="3" type="ORF">IAD15_06870</name>
</gene>
<sequence length="235" mass="27128">MIVDQLNLFKAISEFDSIDYILSAYMLDHWKEVCTDKMTVLVEKTGVSKSTLARFCKKLGYRSFTEVQYALYYEMNVSSKMTFSKNCLVLDSTLKKTLKTKKRIIVLGAVSPLAVLLNYVPFFKEAQCELILKLKGGSIIDFMTQNQVNQDDLIVYVSLHKSNLELQVDYLGLYNDLIFWVYSHQIDFLYIGKMAVRHDMTSAFIPIKTELLSDCLCQLSLVFESILSYLYQRDS</sequence>
<reference evidence="3" key="2">
    <citation type="journal article" date="2021" name="PeerJ">
        <title>Extensive microbial diversity within the chicken gut microbiome revealed by metagenomics and culture.</title>
        <authorList>
            <person name="Gilroy R."/>
            <person name="Ravi A."/>
            <person name="Getino M."/>
            <person name="Pursley I."/>
            <person name="Horton D.L."/>
            <person name="Alikhan N.F."/>
            <person name="Baker D."/>
            <person name="Gharbi K."/>
            <person name="Hall N."/>
            <person name="Watson M."/>
            <person name="Adriaenssens E.M."/>
            <person name="Foster-Nyarko E."/>
            <person name="Jarju S."/>
            <person name="Secka A."/>
            <person name="Antonio M."/>
            <person name="Oren A."/>
            <person name="Chaudhuri R.R."/>
            <person name="La Ragione R."/>
            <person name="Hildebrand F."/>
            <person name="Pallen M.J."/>
        </authorList>
    </citation>
    <scope>NUCLEOTIDE SEQUENCE</scope>
    <source>
        <strain evidence="3">CHK195-11698</strain>
    </source>
</reference>
<dbReference type="Proteomes" id="UP000824175">
    <property type="component" value="Unassembled WGS sequence"/>
</dbReference>
<name>A0A9D1HNP4_9FIRM</name>
<dbReference type="Pfam" id="PF01418">
    <property type="entry name" value="HTH_6"/>
    <property type="match status" value="1"/>
</dbReference>
<accession>A0A9D1HNP4</accession>
<dbReference type="InterPro" id="IPR009057">
    <property type="entry name" value="Homeodomain-like_sf"/>
</dbReference>
<dbReference type="GO" id="GO:0003677">
    <property type="term" value="F:DNA binding"/>
    <property type="evidence" value="ECO:0007669"/>
    <property type="project" value="InterPro"/>
</dbReference>
<organism evidence="3 4">
    <name type="scientific">Candidatus Fimiplasma intestinipullorum</name>
    <dbReference type="NCBI Taxonomy" id="2840825"/>
    <lineage>
        <taxon>Bacteria</taxon>
        <taxon>Bacillati</taxon>
        <taxon>Bacillota</taxon>
        <taxon>Clostridia</taxon>
        <taxon>Eubacteriales</taxon>
        <taxon>Candidatus Fimiplasma</taxon>
    </lineage>
</organism>
<dbReference type="GO" id="GO:0097367">
    <property type="term" value="F:carbohydrate derivative binding"/>
    <property type="evidence" value="ECO:0007669"/>
    <property type="project" value="InterPro"/>
</dbReference>
<comment type="caution">
    <text evidence="3">The sequence shown here is derived from an EMBL/GenBank/DDBJ whole genome shotgun (WGS) entry which is preliminary data.</text>
</comment>
<dbReference type="Gene3D" id="1.10.10.10">
    <property type="entry name" value="Winged helix-like DNA-binding domain superfamily/Winged helix DNA-binding domain"/>
    <property type="match status" value="1"/>
</dbReference>